<dbReference type="InterPro" id="IPR011010">
    <property type="entry name" value="DNA_brk_join_enz"/>
</dbReference>
<dbReference type="PANTHER" id="PTHR30629:SF2">
    <property type="entry name" value="PROPHAGE INTEGRASE INTS-RELATED"/>
    <property type="match status" value="1"/>
</dbReference>
<dbReference type="Gene3D" id="1.10.443.10">
    <property type="entry name" value="Intergrase catalytic core"/>
    <property type="match status" value="1"/>
</dbReference>
<comment type="similarity">
    <text evidence="1">Belongs to the 'phage' integrase family.</text>
</comment>
<feature type="domain" description="Tyr recombinase" evidence="5">
    <location>
        <begin position="215"/>
        <end position="419"/>
    </location>
</feature>
<dbReference type="CDD" id="cd00801">
    <property type="entry name" value="INT_P4_C"/>
    <property type="match status" value="1"/>
</dbReference>
<dbReference type="InterPro" id="IPR053876">
    <property type="entry name" value="Phage_int_M"/>
</dbReference>
<dbReference type="Pfam" id="PF13356">
    <property type="entry name" value="Arm-DNA-bind_3"/>
    <property type="match status" value="1"/>
</dbReference>
<dbReference type="AlphaFoldDB" id="A0A1S1HCT7"/>
<evidence type="ECO:0000256" key="1">
    <source>
        <dbReference type="ARBA" id="ARBA00008857"/>
    </source>
</evidence>
<protein>
    <submittedName>
        <fullName evidence="6">Prophage CP4-57 integrase</fullName>
    </submittedName>
</protein>
<dbReference type="Pfam" id="PF22022">
    <property type="entry name" value="Phage_int_M"/>
    <property type="match status" value="1"/>
</dbReference>
<dbReference type="InterPro" id="IPR010998">
    <property type="entry name" value="Integrase_recombinase_N"/>
</dbReference>
<name>A0A1S1HCT7_9SPHN</name>
<organism evidence="6 7">
    <name type="scientific">Edaphosphingomonas haloaromaticamans</name>
    <dbReference type="NCBI Taxonomy" id="653954"/>
    <lineage>
        <taxon>Bacteria</taxon>
        <taxon>Pseudomonadati</taxon>
        <taxon>Pseudomonadota</taxon>
        <taxon>Alphaproteobacteria</taxon>
        <taxon>Sphingomonadales</taxon>
        <taxon>Rhizorhabdaceae</taxon>
        <taxon>Edaphosphingomonas</taxon>
    </lineage>
</organism>
<dbReference type="PANTHER" id="PTHR30629">
    <property type="entry name" value="PROPHAGE INTEGRASE"/>
    <property type="match status" value="1"/>
</dbReference>
<reference evidence="6 7" key="1">
    <citation type="submission" date="2016-09" db="EMBL/GenBank/DDBJ databases">
        <title>Metabolic pathway, cell adaptation mechanisms and a novel monoxygenase revealed through proteogenomic-transcription analysis of a Sphingomonas haloaromaticamans strain degrading the fungicide ortho-phenylphenol.</title>
        <authorList>
            <person name="Perruchon C."/>
            <person name="Papadopoulou E.S."/>
            <person name="Rousidou C."/>
            <person name="Vasileiadis S."/>
            <person name="Tanou G."/>
            <person name="Amoutzias G."/>
            <person name="Molassiotis A."/>
            <person name="Karpouzas D.G."/>
        </authorList>
    </citation>
    <scope>NUCLEOTIDE SEQUENCE [LARGE SCALE GENOMIC DNA]</scope>
    <source>
        <strain evidence="6 7">P3</strain>
    </source>
</reference>
<dbReference type="GO" id="GO:0006310">
    <property type="term" value="P:DNA recombination"/>
    <property type="evidence" value="ECO:0007669"/>
    <property type="project" value="UniProtKB-KW"/>
</dbReference>
<dbReference type="EMBL" id="MIPT01000001">
    <property type="protein sequence ID" value="OHT19955.1"/>
    <property type="molecule type" value="Genomic_DNA"/>
</dbReference>
<evidence type="ECO:0000313" key="6">
    <source>
        <dbReference type="EMBL" id="OHT19955.1"/>
    </source>
</evidence>
<dbReference type="InterPro" id="IPR038488">
    <property type="entry name" value="Integrase_DNA-bd_sf"/>
</dbReference>
<dbReference type="Gene3D" id="1.10.150.130">
    <property type="match status" value="1"/>
</dbReference>
<dbReference type="GO" id="GO:0003677">
    <property type="term" value="F:DNA binding"/>
    <property type="evidence" value="ECO:0007669"/>
    <property type="project" value="UniProtKB-KW"/>
</dbReference>
<evidence type="ECO:0000256" key="4">
    <source>
        <dbReference type="ARBA" id="ARBA00023172"/>
    </source>
</evidence>
<evidence type="ECO:0000256" key="3">
    <source>
        <dbReference type="ARBA" id="ARBA00023125"/>
    </source>
</evidence>
<evidence type="ECO:0000313" key="7">
    <source>
        <dbReference type="Proteomes" id="UP000179467"/>
    </source>
</evidence>
<dbReference type="Gene3D" id="3.30.160.390">
    <property type="entry name" value="Integrase, DNA-binding domain"/>
    <property type="match status" value="1"/>
</dbReference>
<dbReference type="Pfam" id="PF00589">
    <property type="entry name" value="Phage_integrase"/>
    <property type="match status" value="1"/>
</dbReference>
<evidence type="ECO:0000259" key="5">
    <source>
        <dbReference type="PROSITE" id="PS51898"/>
    </source>
</evidence>
<dbReference type="InterPro" id="IPR025166">
    <property type="entry name" value="Integrase_DNA_bind_dom"/>
</dbReference>
<dbReference type="InterPro" id="IPR002104">
    <property type="entry name" value="Integrase_catalytic"/>
</dbReference>
<keyword evidence="2" id="KW-0229">DNA integration</keyword>
<keyword evidence="4" id="KW-0233">DNA recombination</keyword>
<dbReference type="GO" id="GO:0015074">
    <property type="term" value="P:DNA integration"/>
    <property type="evidence" value="ECO:0007669"/>
    <property type="project" value="UniProtKB-KW"/>
</dbReference>
<sequence length="441" mass="49715">MGALAVSFGGIVALTDSQVRKAQPRDKDYKLADSGGLYLFVTKRGFKSWRFKYRFGPKEKRLVFGPYPEISLAKAREARDDARRLLREHRDPATEERKKKIAALASAGATFEVVARRWYADQVPRWSKVQTRKVIQAFERDVFPDIGLLPLPDISGPTILHLLRKIEHRGAIDTAKRIRQHISAVFQYGMAEGLAEADPAAGIKKALKPLPPNKRLPAVKSFAEARELLKAMDASTSGLLTKCASRLLALTAVRPGVVRAAEWREFEGIDWDDDGSPVVDPLWRIPPERMKLDMGDKGEESFEHVVPLPRQAVELLRVVRQHTGTYDYLFTSVRSTREPMSENTICYLYARNGYSGRHVPHGWRATFSTVMNERAVEQDREGDRAIIDAMLAHKPKGISASEMAYNRALHWKRRREIANEWADLIMEGLAPAAHLMGDGGR</sequence>
<gene>
    <name evidence="6" type="primary">intA_4</name>
    <name evidence="6" type="ORF">BHE75_01948</name>
</gene>
<proteinExistence type="inferred from homology"/>
<dbReference type="SUPFAM" id="SSF56349">
    <property type="entry name" value="DNA breaking-rejoining enzymes"/>
    <property type="match status" value="1"/>
</dbReference>
<dbReference type="PROSITE" id="PS51898">
    <property type="entry name" value="TYR_RECOMBINASE"/>
    <property type="match status" value="1"/>
</dbReference>
<dbReference type="InterPro" id="IPR013762">
    <property type="entry name" value="Integrase-like_cat_sf"/>
</dbReference>
<accession>A0A1S1HCT7</accession>
<dbReference type="Proteomes" id="UP000179467">
    <property type="component" value="Unassembled WGS sequence"/>
</dbReference>
<keyword evidence="7" id="KW-1185">Reference proteome</keyword>
<dbReference type="InterPro" id="IPR050808">
    <property type="entry name" value="Phage_Integrase"/>
</dbReference>
<evidence type="ECO:0000256" key="2">
    <source>
        <dbReference type="ARBA" id="ARBA00022908"/>
    </source>
</evidence>
<comment type="caution">
    <text evidence="6">The sequence shown here is derived from an EMBL/GenBank/DDBJ whole genome shotgun (WGS) entry which is preliminary data.</text>
</comment>
<keyword evidence="3" id="KW-0238">DNA-binding</keyword>